<accession>A0A4P6L3V0</accession>
<sequence>MKDLSQQELLHTLKDAMGSTWNGVSERTGIAPRTIKSYLLPDDSKGRRGMDKFVREAVEKALAQEQKKIKKSA</sequence>
<reference evidence="1 2" key="1">
    <citation type="submission" date="2019-02" db="EMBL/GenBank/DDBJ databases">
        <title>Draft Genome Sequences of Six Type Strains of the Genus Massilia.</title>
        <authorList>
            <person name="Miess H."/>
            <person name="Frediansyhah A."/>
            <person name="Gross H."/>
        </authorList>
    </citation>
    <scope>NUCLEOTIDE SEQUENCE [LARGE SCALE GENOMIC DNA]</scope>
    <source>
        <strain evidence="1 2">DSM 17473</strain>
    </source>
</reference>
<dbReference type="RefSeq" id="WP_130189444.1">
    <property type="nucleotide sequence ID" value="NZ_CP035913.1"/>
</dbReference>
<gene>
    <name evidence="1" type="ORF">EWM63_27960</name>
</gene>
<organism evidence="1 2">
    <name type="scientific">Pseudoduganella lutea</name>
    <dbReference type="NCBI Taxonomy" id="321985"/>
    <lineage>
        <taxon>Bacteria</taxon>
        <taxon>Pseudomonadati</taxon>
        <taxon>Pseudomonadota</taxon>
        <taxon>Betaproteobacteria</taxon>
        <taxon>Burkholderiales</taxon>
        <taxon>Oxalobacteraceae</taxon>
        <taxon>Telluria group</taxon>
        <taxon>Pseudoduganella</taxon>
    </lineage>
</organism>
<dbReference type="KEGG" id="plue:EWM63_27960"/>
<evidence type="ECO:0000313" key="2">
    <source>
        <dbReference type="Proteomes" id="UP000290637"/>
    </source>
</evidence>
<dbReference type="OrthoDB" id="9134042at2"/>
<dbReference type="Proteomes" id="UP000290637">
    <property type="component" value="Chromosome"/>
</dbReference>
<dbReference type="AlphaFoldDB" id="A0A4P6L3V0"/>
<evidence type="ECO:0000313" key="1">
    <source>
        <dbReference type="EMBL" id="QBE66336.1"/>
    </source>
</evidence>
<evidence type="ECO:0008006" key="3">
    <source>
        <dbReference type="Google" id="ProtNLM"/>
    </source>
</evidence>
<name>A0A4P6L3V0_9BURK</name>
<dbReference type="EMBL" id="CP035913">
    <property type="protein sequence ID" value="QBE66336.1"/>
    <property type="molecule type" value="Genomic_DNA"/>
</dbReference>
<keyword evidence="2" id="KW-1185">Reference proteome</keyword>
<proteinExistence type="predicted"/>
<protein>
    <recommendedName>
        <fullName evidence="3">Transcriptional regulator</fullName>
    </recommendedName>
</protein>